<evidence type="ECO:0000313" key="3">
    <source>
        <dbReference type="Proteomes" id="UP001311915"/>
    </source>
</evidence>
<evidence type="ECO:0000256" key="1">
    <source>
        <dbReference type="SAM" id="MobiDB-lite"/>
    </source>
</evidence>
<gene>
    <name evidence="2" type="ORF">R3W88_031973</name>
</gene>
<feature type="region of interest" description="Disordered" evidence="1">
    <location>
        <begin position="1"/>
        <end position="27"/>
    </location>
</feature>
<evidence type="ECO:0000313" key="2">
    <source>
        <dbReference type="EMBL" id="KAK4727056.1"/>
    </source>
</evidence>
<keyword evidence="3" id="KW-1185">Reference proteome</keyword>
<proteinExistence type="predicted"/>
<accession>A0AAV9LMU4</accession>
<protein>
    <submittedName>
        <fullName evidence="2">Uncharacterized protein</fullName>
    </submittedName>
</protein>
<comment type="caution">
    <text evidence="2">The sequence shown here is derived from an EMBL/GenBank/DDBJ whole genome shotgun (WGS) entry which is preliminary data.</text>
</comment>
<dbReference type="EMBL" id="JAWPEI010000005">
    <property type="protein sequence ID" value="KAK4727056.1"/>
    <property type="molecule type" value="Genomic_DNA"/>
</dbReference>
<dbReference type="AlphaFoldDB" id="A0AAV9LMU4"/>
<organism evidence="2 3">
    <name type="scientific">Solanum pinnatisectum</name>
    <name type="common">tansyleaf nightshade</name>
    <dbReference type="NCBI Taxonomy" id="50273"/>
    <lineage>
        <taxon>Eukaryota</taxon>
        <taxon>Viridiplantae</taxon>
        <taxon>Streptophyta</taxon>
        <taxon>Embryophyta</taxon>
        <taxon>Tracheophyta</taxon>
        <taxon>Spermatophyta</taxon>
        <taxon>Magnoliopsida</taxon>
        <taxon>eudicotyledons</taxon>
        <taxon>Gunneridae</taxon>
        <taxon>Pentapetalae</taxon>
        <taxon>asterids</taxon>
        <taxon>lamiids</taxon>
        <taxon>Solanales</taxon>
        <taxon>Solanaceae</taxon>
        <taxon>Solanoideae</taxon>
        <taxon>Solaneae</taxon>
        <taxon>Solanum</taxon>
    </lineage>
</organism>
<reference evidence="2 3" key="1">
    <citation type="submission" date="2023-10" db="EMBL/GenBank/DDBJ databases">
        <title>Genome-Wide Identification Analysis in wild type Solanum Pinnatisectum Reveals Some Genes Defensing Phytophthora Infestans.</title>
        <authorList>
            <person name="Sun C."/>
        </authorList>
    </citation>
    <scope>NUCLEOTIDE SEQUENCE [LARGE SCALE GENOMIC DNA]</scope>
    <source>
        <strain evidence="2">LQN</strain>
        <tissue evidence="2">Leaf</tissue>
    </source>
</reference>
<dbReference type="Proteomes" id="UP001311915">
    <property type="component" value="Unassembled WGS sequence"/>
</dbReference>
<name>A0AAV9LMU4_9SOLN</name>
<sequence length="197" mass="21376">MSQGDRLGDEVGQDFTFIQPDSEANNTEQLKGDAHDFLNDKRAGQKDIEKPVATTENQILVLSREMVQHHMDVSGGCNNQQGVAIGDIVDHVGVQEHNSETIAKALVTASQSDSGQQLNGNDIGNQGVTDARLNIEITIASKPIDLQAENSNREENASGNRTVLHTKIQLVVVLVPGQVKVILQVRKKVRLSALILI</sequence>